<evidence type="ECO:0000256" key="7">
    <source>
        <dbReference type="ARBA" id="ARBA00023315"/>
    </source>
</evidence>
<evidence type="ECO:0000256" key="8">
    <source>
        <dbReference type="RuleBase" id="RU079119"/>
    </source>
</evidence>
<dbReference type="EC" id="2.3.1.225" evidence="8"/>
<dbReference type="PANTHER" id="PTHR22883:SF203">
    <property type="entry name" value="PALMITOYLTRANSFERASE"/>
    <property type="match status" value="1"/>
</dbReference>
<dbReference type="PANTHER" id="PTHR22883">
    <property type="entry name" value="ZINC FINGER DHHC DOMAIN CONTAINING PROTEIN"/>
    <property type="match status" value="1"/>
</dbReference>
<dbReference type="GO" id="GO:0005794">
    <property type="term" value="C:Golgi apparatus"/>
    <property type="evidence" value="ECO:0000318"/>
    <property type="project" value="GO_Central"/>
</dbReference>
<dbReference type="AlphaFoldDB" id="A0A9R0JR74"/>
<evidence type="ECO:0000256" key="6">
    <source>
        <dbReference type="ARBA" id="ARBA00023136"/>
    </source>
</evidence>
<keyword evidence="4 8" id="KW-0812">Transmembrane</keyword>
<keyword evidence="11" id="KW-1185">Reference proteome</keyword>
<comment type="catalytic activity">
    <reaction evidence="8">
        <text>L-cysteinyl-[protein] + hexadecanoyl-CoA = S-hexadecanoyl-L-cysteinyl-[protein] + CoA</text>
        <dbReference type="Rhea" id="RHEA:36683"/>
        <dbReference type="Rhea" id="RHEA-COMP:10131"/>
        <dbReference type="Rhea" id="RHEA-COMP:11032"/>
        <dbReference type="ChEBI" id="CHEBI:29950"/>
        <dbReference type="ChEBI" id="CHEBI:57287"/>
        <dbReference type="ChEBI" id="CHEBI:57379"/>
        <dbReference type="ChEBI" id="CHEBI:74151"/>
        <dbReference type="EC" id="2.3.1.225"/>
    </reaction>
</comment>
<feature type="compositionally biased region" description="Low complexity" evidence="9">
    <location>
        <begin position="499"/>
        <end position="508"/>
    </location>
</feature>
<comment type="similarity">
    <text evidence="2 8">Belongs to the DHHC palmitoyltransferase family.</text>
</comment>
<organism evidence="11 12">
    <name type="scientific">Spinacia oleracea</name>
    <name type="common">Spinach</name>
    <dbReference type="NCBI Taxonomy" id="3562"/>
    <lineage>
        <taxon>Eukaryota</taxon>
        <taxon>Viridiplantae</taxon>
        <taxon>Streptophyta</taxon>
        <taxon>Embryophyta</taxon>
        <taxon>Tracheophyta</taxon>
        <taxon>Spermatophyta</taxon>
        <taxon>Magnoliopsida</taxon>
        <taxon>eudicotyledons</taxon>
        <taxon>Gunneridae</taxon>
        <taxon>Pentapetalae</taxon>
        <taxon>Caryophyllales</taxon>
        <taxon>Chenopodiaceae</taxon>
        <taxon>Chenopodioideae</taxon>
        <taxon>Anserineae</taxon>
        <taxon>Spinacia</taxon>
    </lineage>
</organism>
<reference evidence="12" key="2">
    <citation type="submission" date="2025-08" db="UniProtKB">
        <authorList>
            <consortium name="RefSeq"/>
        </authorList>
    </citation>
    <scope>IDENTIFICATION</scope>
    <source>
        <tissue evidence="12">Leaf</tissue>
    </source>
</reference>
<keyword evidence="6 8" id="KW-0472">Membrane</keyword>
<reference evidence="11" key="1">
    <citation type="journal article" date="2021" name="Nat. Commun.">
        <title>Genomic analyses provide insights into spinach domestication and the genetic basis of agronomic traits.</title>
        <authorList>
            <person name="Cai X."/>
            <person name="Sun X."/>
            <person name="Xu C."/>
            <person name="Sun H."/>
            <person name="Wang X."/>
            <person name="Ge C."/>
            <person name="Zhang Z."/>
            <person name="Wang Q."/>
            <person name="Fei Z."/>
            <person name="Jiao C."/>
            <person name="Wang Q."/>
        </authorList>
    </citation>
    <scope>NUCLEOTIDE SEQUENCE [LARGE SCALE GENOMIC DNA]</scope>
    <source>
        <strain evidence="11">cv. Varoflay</strain>
    </source>
</reference>
<dbReference type="InterPro" id="IPR039859">
    <property type="entry name" value="PFA4/ZDH16/20/ERF2-like"/>
</dbReference>
<dbReference type="GO" id="GO:0005783">
    <property type="term" value="C:endoplasmic reticulum"/>
    <property type="evidence" value="ECO:0000318"/>
    <property type="project" value="GO_Central"/>
</dbReference>
<comment type="domain">
    <text evidence="8">The DHHC domain is required for palmitoyltransferase activity.</text>
</comment>
<dbReference type="Proteomes" id="UP000813463">
    <property type="component" value="Chromosome 3"/>
</dbReference>
<dbReference type="OrthoDB" id="9909019at2759"/>
<sequence length="736" mass="80163">MVRKHGFQLPAHTYQVVAITVYCLLVVEFYAFLAPFLGGRIWEYALVATYSPLALIVFVLYARCTAINPADPGIMYKFDNQPTNYLNGKRGESTKDVHNRFDENGTDGHSSPYSISRSSTMASNLSKIGSAREAPKPNDPVQLGKKSFSCSGIGGIFCLLFVHEDCRKEEDVEVQGNTEDALFCTLCNAEVRKFSKHCRSCDKCVDGFDHHCRWLNNCVGRKNYMTFISLMASSLIWLVIEAGVGIAVFVRYFVNKRGMEAAIIDRLGNGFTPVPFPTVVAVFSVVSLIACIPLGELFFFHIILMRKGITTYEYVVAMRAMSEAAPGAASENDDLPNELYSPSGSATTGFSGGSSLGLQYKGTWSCTPPRVFVDYQEEVVPHLQPGMVQSTTDPDATGGSKAPRKPVKRSALKLAKLDPNEVMKAAAKARASSSVLRPVENRRLQAMDYSSSENISMQSSVSTDMGANKDFKGDFRISSMRNSVPPSQGSRDEYETGTHSMSSFSSPSHVHESVTLSPLPRAHGLNHLNAAGSVPGLNAAQPSTSRVTLHGVDPVSSFASRPDHKKNQKETSTDPLLLSASTALLRDVKRTSVIWDQEAGRYVSVPSTTDARNKSMQQIAASKTNVQTSSYSRRPVAVPVPAVEPEESSSSRGPLQESDKLMYSGESIFFGGPLLSIHGKDSAKSDKNSIFGRGQERSIQNISGESRFRRDTASNQLPVYIPGGFAHNPQSSSGVR</sequence>
<feature type="transmembrane region" description="Helical" evidence="8">
    <location>
        <begin position="12"/>
        <end position="32"/>
    </location>
</feature>
<feature type="region of interest" description="Disordered" evidence="9">
    <location>
        <begin position="89"/>
        <end position="117"/>
    </location>
</feature>
<dbReference type="GO" id="GO:0019706">
    <property type="term" value="F:protein-cysteine S-palmitoyltransferase activity"/>
    <property type="evidence" value="ECO:0000318"/>
    <property type="project" value="GO_Central"/>
</dbReference>
<evidence type="ECO:0000256" key="9">
    <source>
        <dbReference type="SAM" id="MobiDB-lite"/>
    </source>
</evidence>
<name>A0A9R0JR74_SPIOL</name>
<feature type="compositionally biased region" description="Polar residues" evidence="9">
    <location>
        <begin position="479"/>
        <end position="489"/>
    </location>
</feature>
<evidence type="ECO:0000256" key="3">
    <source>
        <dbReference type="ARBA" id="ARBA00022679"/>
    </source>
</evidence>
<dbReference type="Pfam" id="PF01529">
    <property type="entry name" value="DHHC"/>
    <property type="match status" value="1"/>
</dbReference>
<feature type="transmembrane region" description="Helical" evidence="8">
    <location>
        <begin position="44"/>
        <end position="62"/>
    </location>
</feature>
<evidence type="ECO:0000313" key="11">
    <source>
        <dbReference type="Proteomes" id="UP000813463"/>
    </source>
</evidence>
<protein>
    <recommendedName>
        <fullName evidence="8">S-acyltransferase</fullName>
        <ecNumber evidence="8">2.3.1.225</ecNumber>
    </recommendedName>
    <alternativeName>
        <fullName evidence="8">Palmitoyltransferase</fullName>
    </alternativeName>
</protein>
<feature type="transmembrane region" description="Helical" evidence="8">
    <location>
        <begin position="274"/>
        <end position="300"/>
    </location>
</feature>
<feature type="transmembrane region" description="Helical" evidence="8">
    <location>
        <begin position="230"/>
        <end position="254"/>
    </location>
</feature>
<feature type="region of interest" description="Disordered" evidence="9">
    <location>
        <begin position="455"/>
        <end position="514"/>
    </location>
</feature>
<feature type="region of interest" description="Disordered" evidence="9">
    <location>
        <begin position="386"/>
        <end position="408"/>
    </location>
</feature>
<accession>A0A9R0JR74</accession>
<dbReference type="PROSITE" id="PS50216">
    <property type="entry name" value="DHHC"/>
    <property type="match status" value="1"/>
</dbReference>
<keyword evidence="7 8" id="KW-0012">Acyltransferase</keyword>
<evidence type="ECO:0000256" key="2">
    <source>
        <dbReference type="ARBA" id="ARBA00008574"/>
    </source>
</evidence>
<feature type="domain" description="Palmitoyltransferase DHHC" evidence="10">
    <location>
        <begin position="179"/>
        <end position="315"/>
    </location>
</feature>
<feature type="region of interest" description="Disordered" evidence="9">
    <location>
        <begin position="553"/>
        <end position="575"/>
    </location>
</feature>
<dbReference type="GO" id="GO:0006612">
    <property type="term" value="P:protein targeting to membrane"/>
    <property type="evidence" value="ECO:0000318"/>
    <property type="project" value="GO_Central"/>
</dbReference>
<evidence type="ECO:0000256" key="4">
    <source>
        <dbReference type="ARBA" id="ARBA00022692"/>
    </source>
</evidence>
<keyword evidence="5 8" id="KW-1133">Transmembrane helix</keyword>
<feature type="compositionally biased region" description="Polar residues" evidence="9">
    <location>
        <begin position="107"/>
        <end position="117"/>
    </location>
</feature>
<evidence type="ECO:0000313" key="12">
    <source>
        <dbReference type="RefSeq" id="XP_021843600.1"/>
    </source>
</evidence>
<dbReference type="RefSeq" id="XP_021843600.1">
    <property type="nucleotide sequence ID" value="XM_021987908.2"/>
</dbReference>
<dbReference type="KEGG" id="soe:110783559"/>
<evidence type="ECO:0000256" key="1">
    <source>
        <dbReference type="ARBA" id="ARBA00004127"/>
    </source>
</evidence>
<feature type="compositionally biased region" description="Basic and acidic residues" evidence="9">
    <location>
        <begin position="89"/>
        <end position="103"/>
    </location>
</feature>
<feature type="compositionally biased region" description="Polar residues" evidence="9">
    <location>
        <begin position="455"/>
        <end position="465"/>
    </location>
</feature>
<proteinExistence type="inferred from homology"/>
<keyword evidence="3 8" id="KW-0808">Transferase</keyword>
<gene>
    <name evidence="12" type="primary">LOC110783559</name>
</gene>
<evidence type="ECO:0000259" key="10">
    <source>
        <dbReference type="Pfam" id="PF01529"/>
    </source>
</evidence>
<dbReference type="InterPro" id="IPR001594">
    <property type="entry name" value="Palmitoyltrfase_DHHC"/>
</dbReference>
<evidence type="ECO:0000256" key="5">
    <source>
        <dbReference type="ARBA" id="ARBA00022989"/>
    </source>
</evidence>
<dbReference type="GeneID" id="110783559"/>
<feature type="region of interest" description="Disordered" evidence="9">
    <location>
        <begin position="681"/>
        <end position="736"/>
    </location>
</feature>
<comment type="subcellular location">
    <subcellularLocation>
        <location evidence="1">Endomembrane system</location>
        <topology evidence="1">Multi-pass membrane protein</topology>
    </subcellularLocation>
</comment>